<evidence type="ECO:0000313" key="2">
    <source>
        <dbReference type="EMBL" id="BAC99348.1"/>
    </source>
</evidence>
<organism evidence="2 3">
    <name type="scientific">Oryza sativa subsp. japonica</name>
    <name type="common">Rice</name>
    <dbReference type="NCBI Taxonomy" id="39947"/>
    <lineage>
        <taxon>Eukaryota</taxon>
        <taxon>Viridiplantae</taxon>
        <taxon>Streptophyta</taxon>
        <taxon>Embryophyta</taxon>
        <taxon>Tracheophyta</taxon>
        <taxon>Spermatophyta</taxon>
        <taxon>Magnoliopsida</taxon>
        <taxon>Liliopsida</taxon>
        <taxon>Poales</taxon>
        <taxon>Poaceae</taxon>
        <taxon>BOP clade</taxon>
        <taxon>Oryzoideae</taxon>
        <taxon>Oryzeae</taxon>
        <taxon>Oryzinae</taxon>
        <taxon>Oryza</taxon>
        <taxon>Oryza sativa</taxon>
    </lineage>
</organism>
<evidence type="ECO:0000313" key="3">
    <source>
        <dbReference type="Proteomes" id="UP000000763"/>
    </source>
</evidence>
<dbReference type="Proteomes" id="UP000000763">
    <property type="component" value="Chromosome 8"/>
</dbReference>
<evidence type="ECO:0000256" key="1">
    <source>
        <dbReference type="SAM" id="MobiDB-lite"/>
    </source>
</evidence>
<feature type="region of interest" description="Disordered" evidence="1">
    <location>
        <begin position="64"/>
        <end position="84"/>
    </location>
</feature>
<dbReference type="AlphaFoldDB" id="Q6ZKS6"/>
<sequence>MAKFRNAQWLVGEIMLTRLPSSVGLVKPRPPLELLLLLLRWQVDDGDYTSRMDGLPPAARGWRADCSGDTRRTTGRHQRREEDQQTLDGTRVMLLWLRSSGVDSDAVAYSGGQVFARLRPPRRTGGRAKECLKGVDLPGRKKWMRALLLLRCRFIHRNSSLQATVALTLAVPRQ</sequence>
<gene>
    <name evidence="2" type="primary">OJ1111_B08.26</name>
</gene>
<proteinExistence type="predicted"/>
<accession>Q6ZKS6</accession>
<reference evidence="3" key="2">
    <citation type="journal article" date="2008" name="Nucleic Acids Res.">
        <title>The rice annotation project database (RAP-DB): 2008 update.</title>
        <authorList>
            <consortium name="The rice annotation project (RAP)"/>
        </authorList>
    </citation>
    <scope>GENOME REANNOTATION</scope>
    <source>
        <strain evidence="3">cv. Nipponbare</strain>
    </source>
</reference>
<reference evidence="3" key="1">
    <citation type="journal article" date="2005" name="Nature">
        <title>The map-based sequence of the rice genome.</title>
        <authorList>
            <consortium name="International rice genome sequencing project (IRGSP)"/>
            <person name="Matsumoto T."/>
            <person name="Wu J."/>
            <person name="Kanamori H."/>
            <person name="Katayose Y."/>
            <person name="Fujisawa M."/>
            <person name="Namiki N."/>
            <person name="Mizuno H."/>
            <person name="Yamamoto K."/>
            <person name="Antonio B.A."/>
            <person name="Baba T."/>
            <person name="Sakata K."/>
            <person name="Nagamura Y."/>
            <person name="Aoki H."/>
            <person name="Arikawa K."/>
            <person name="Arita K."/>
            <person name="Bito T."/>
            <person name="Chiden Y."/>
            <person name="Fujitsuka N."/>
            <person name="Fukunaka R."/>
            <person name="Hamada M."/>
            <person name="Harada C."/>
            <person name="Hayashi A."/>
            <person name="Hijishita S."/>
            <person name="Honda M."/>
            <person name="Hosokawa S."/>
            <person name="Ichikawa Y."/>
            <person name="Idonuma A."/>
            <person name="Iijima M."/>
            <person name="Ikeda M."/>
            <person name="Ikeno M."/>
            <person name="Ito K."/>
            <person name="Ito S."/>
            <person name="Ito T."/>
            <person name="Ito Y."/>
            <person name="Ito Y."/>
            <person name="Iwabuchi A."/>
            <person name="Kamiya K."/>
            <person name="Karasawa W."/>
            <person name="Kurita K."/>
            <person name="Katagiri S."/>
            <person name="Kikuta A."/>
            <person name="Kobayashi H."/>
            <person name="Kobayashi N."/>
            <person name="Machita K."/>
            <person name="Maehara T."/>
            <person name="Masukawa M."/>
            <person name="Mizubayashi T."/>
            <person name="Mukai Y."/>
            <person name="Nagasaki H."/>
            <person name="Nagata Y."/>
            <person name="Naito S."/>
            <person name="Nakashima M."/>
            <person name="Nakama Y."/>
            <person name="Nakamichi Y."/>
            <person name="Nakamura M."/>
            <person name="Meguro A."/>
            <person name="Negishi M."/>
            <person name="Ohta I."/>
            <person name="Ohta T."/>
            <person name="Okamoto M."/>
            <person name="Ono N."/>
            <person name="Saji S."/>
            <person name="Sakaguchi M."/>
            <person name="Sakai K."/>
            <person name="Shibata M."/>
            <person name="Shimokawa T."/>
            <person name="Song J."/>
            <person name="Takazaki Y."/>
            <person name="Terasawa K."/>
            <person name="Tsugane M."/>
            <person name="Tsuji K."/>
            <person name="Ueda S."/>
            <person name="Waki K."/>
            <person name="Yamagata H."/>
            <person name="Yamamoto M."/>
            <person name="Yamamoto S."/>
            <person name="Yamane H."/>
            <person name="Yoshiki S."/>
            <person name="Yoshihara R."/>
            <person name="Yukawa K."/>
            <person name="Zhong H."/>
            <person name="Yano M."/>
            <person name="Yuan Q."/>
            <person name="Ouyang S."/>
            <person name="Liu J."/>
            <person name="Jones K.M."/>
            <person name="Gansberger K."/>
            <person name="Moffat K."/>
            <person name="Hill J."/>
            <person name="Bera J."/>
            <person name="Fadrosh D."/>
            <person name="Jin S."/>
            <person name="Johri S."/>
            <person name="Kim M."/>
            <person name="Overton L."/>
            <person name="Reardon M."/>
            <person name="Tsitrin T."/>
            <person name="Vuong H."/>
            <person name="Weaver B."/>
            <person name="Ciecko A."/>
            <person name="Tallon L."/>
            <person name="Jackson J."/>
            <person name="Pai G."/>
            <person name="Aken S.V."/>
            <person name="Utterback T."/>
            <person name="Reidmuller S."/>
            <person name="Feldblyum T."/>
            <person name="Hsiao J."/>
            <person name="Zismann V."/>
            <person name="Iobst S."/>
            <person name="de Vazeille A.R."/>
            <person name="Buell C.R."/>
            <person name="Ying K."/>
            <person name="Li Y."/>
            <person name="Lu T."/>
            <person name="Huang Y."/>
            <person name="Zhao Q."/>
            <person name="Feng Q."/>
            <person name="Zhang L."/>
            <person name="Zhu J."/>
            <person name="Weng Q."/>
            <person name="Mu J."/>
            <person name="Lu Y."/>
            <person name="Fan D."/>
            <person name="Liu Y."/>
            <person name="Guan J."/>
            <person name="Zhang Y."/>
            <person name="Yu S."/>
            <person name="Liu X."/>
            <person name="Zhang Y."/>
            <person name="Hong G."/>
            <person name="Han B."/>
            <person name="Choisne N."/>
            <person name="Demange N."/>
            <person name="Orjeda G."/>
            <person name="Samain S."/>
            <person name="Cattolico L."/>
            <person name="Pelletier E."/>
            <person name="Couloux A."/>
            <person name="Segurens B."/>
            <person name="Wincker P."/>
            <person name="D'Hont A."/>
            <person name="Scarpelli C."/>
            <person name="Weissenbach J."/>
            <person name="Salanoubat M."/>
            <person name="Quetier F."/>
            <person name="Yu Y."/>
            <person name="Kim H.R."/>
            <person name="Rambo T."/>
            <person name="Currie J."/>
            <person name="Collura K."/>
            <person name="Luo M."/>
            <person name="Yang T."/>
            <person name="Ammiraju J.S.S."/>
            <person name="Engler F."/>
            <person name="Soderlund C."/>
            <person name="Wing R.A."/>
            <person name="Palmer L.E."/>
            <person name="de la Bastide M."/>
            <person name="Spiegel L."/>
            <person name="Nascimento L."/>
            <person name="Zutavern T."/>
            <person name="O'Shaughnessy A."/>
            <person name="Dike S."/>
            <person name="Dedhia N."/>
            <person name="Preston R."/>
            <person name="Balija V."/>
            <person name="McCombie W.R."/>
            <person name="Chow T."/>
            <person name="Chen H."/>
            <person name="Chung M."/>
            <person name="Chen C."/>
            <person name="Shaw J."/>
            <person name="Wu H."/>
            <person name="Hsiao K."/>
            <person name="Chao Y."/>
            <person name="Chu M."/>
            <person name="Cheng C."/>
            <person name="Hour A."/>
            <person name="Lee P."/>
            <person name="Lin S."/>
            <person name="Lin Y."/>
            <person name="Liou J."/>
            <person name="Liu S."/>
            <person name="Hsing Y."/>
            <person name="Raghuvanshi S."/>
            <person name="Mohanty A."/>
            <person name="Bharti A.K."/>
            <person name="Gaur A."/>
            <person name="Gupta V."/>
            <person name="Kumar D."/>
            <person name="Ravi V."/>
            <person name="Vij S."/>
            <person name="Kapur A."/>
            <person name="Khurana P."/>
            <person name="Khurana P."/>
            <person name="Khurana J.P."/>
            <person name="Tyagi A.K."/>
            <person name="Gaikwad K."/>
            <person name="Singh A."/>
            <person name="Dalal V."/>
            <person name="Srivastava S."/>
            <person name="Dixit A."/>
            <person name="Pal A.K."/>
            <person name="Ghazi I.A."/>
            <person name="Yadav M."/>
            <person name="Pandit A."/>
            <person name="Bhargava A."/>
            <person name="Sureshbabu K."/>
            <person name="Batra K."/>
            <person name="Sharma T.R."/>
            <person name="Mohapatra T."/>
            <person name="Singh N.K."/>
            <person name="Messing J."/>
            <person name="Nelson A.B."/>
            <person name="Fuks G."/>
            <person name="Kavchok S."/>
            <person name="Keizer G."/>
            <person name="Linton E."/>
            <person name="Llaca V."/>
            <person name="Song R."/>
            <person name="Tanyolac B."/>
            <person name="Young S."/>
            <person name="Ho-Il K."/>
            <person name="Hahn J.H."/>
            <person name="Sangsakoo G."/>
            <person name="Vanavichit A."/>
            <person name="de Mattos Luiz.A.T."/>
            <person name="Zimmer P.D."/>
            <person name="Malone G."/>
            <person name="Dellagostin O."/>
            <person name="de Oliveira A.C."/>
            <person name="Bevan M."/>
            <person name="Bancroft I."/>
            <person name="Minx P."/>
            <person name="Cordum H."/>
            <person name="Wilson R."/>
            <person name="Cheng Z."/>
            <person name="Jin W."/>
            <person name="Jiang J."/>
            <person name="Leong S.A."/>
            <person name="Iwama H."/>
            <person name="Gojobori T."/>
            <person name="Itoh T."/>
            <person name="Niimura Y."/>
            <person name="Fujii Y."/>
            <person name="Habara T."/>
            <person name="Sakai H."/>
            <person name="Sato Y."/>
            <person name="Wilson G."/>
            <person name="Kumar K."/>
            <person name="McCouch S."/>
            <person name="Juretic N."/>
            <person name="Hoen D."/>
            <person name="Wright S."/>
            <person name="Bruskiewich R."/>
            <person name="Bureau T."/>
            <person name="Miyao A."/>
            <person name="Hirochika H."/>
            <person name="Nishikawa T."/>
            <person name="Kadowaki K."/>
            <person name="Sugiura M."/>
            <person name="Burr B."/>
            <person name="Sasaki T."/>
        </authorList>
    </citation>
    <scope>NUCLEOTIDE SEQUENCE [LARGE SCALE GENOMIC DNA]</scope>
    <source>
        <strain evidence="3">cv. Nipponbare</strain>
    </source>
</reference>
<name>Q6ZKS6_ORYSJ</name>
<dbReference type="EMBL" id="AP003868">
    <property type="protein sequence ID" value="BAC99348.1"/>
    <property type="molecule type" value="Genomic_DNA"/>
</dbReference>
<protein>
    <submittedName>
        <fullName evidence="2">Uncharacterized protein</fullName>
    </submittedName>
</protein>